<comment type="caution">
    <text evidence="1">The sequence shown here is derived from an EMBL/GenBank/DDBJ whole genome shotgun (WGS) entry which is preliminary data.</text>
</comment>
<dbReference type="EMBL" id="DSIY01000153">
    <property type="protein sequence ID" value="HEG91026.1"/>
    <property type="molecule type" value="Genomic_DNA"/>
</dbReference>
<protein>
    <submittedName>
        <fullName evidence="1">Uncharacterized protein</fullName>
    </submittedName>
</protein>
<proteinExistence type="predicted"/>
<gene>
    <name evidence="1" type="ORF">ENP34_06255</name>
</gene>
<sequence>MVETRVCPGCGLEMPRSDRSYDHYFNASPECWSLFGEIEAREFENPAILGRVHQLTVDTYAVRHAGGPHPDKSVCIHLVGLYLALERGMLPERIRPLQQRLAARGAWPHLEPPREREWLTTYDVALAASPEEHIRLVRQWAEQVWHAWREHHAVARALAEEVLSERQPQIDIRR</sequence>
<organism evidence="1">
    <name type="scientific">Thermorudis peleae</name>
    <dbReference type="NCBI Taxonomy" id="1382356"/>
    <lineage>
        <taxon>Bacteria</taxon>
        <taxon>Pseudomonadati</taxon>
        <taxon>Thermomicrobiota</taxon>
        <taxon>Thermomicrobia</taxon>
        <taxon>Thermomicrobia incertae sedis</taxon>
        <taxon>Thermorudis</taxon>
    </lineage>
</organism>
<dbReference type="Pfam" id="PF19371">
    <property type="entry name" value="DUF5946"/>
    <property type="match status" value="1"/>
</dbReference>
<evidence type="ECO:0000313" key="1">
    <source>
        <dbReference type="EMBL" id="HEG91026.1"/>
    </source>
</evidence>
<dbReference type="AlphaFoldDB" id="A0A831TFN5"/>
<name>A0A831TFN5_9BACT</name>
<reference evidence="1" key="1">
    <citation type="journal article" date="2020" name="mSystems">
        <title>Genome- and Community-Level Interaction Insights into Carbon Utilization and Element Cycling Functions of Hydrothermarchaeota in Hydrothermal Sediment.</title>
        <authorList>
            <person name="Zhou Z."/>
            <person name="Liu Y."/>
            <person name="Xu W."/>
            <person name="Pan J."/>
            <person name="Luo Z.H."/>
            <person name="Li M."/>
        </authorList>
    </citation>
    <scope>NUCLEOTIDE SEQUENCE [LARGE SCALE GENOMIC DNA]</scope>
    <source>
        <strain evidence="1">SpSt-210</strain>
    </source>
</reference>
<dbReference type="InterPro" id="IPR045990">
    <property type="entry name" value="DUF5946"/>
</dbReference>
<accession>A0A831TFN5</accession>